<organism evidence="1 2">
    <name type="scientific">Zizania palustris</name>
    <name type="common">Northern wild rice</name>
    <dbReference type="NCBI Taxonomy" id="103762"/>
    <lineage>
        <taxon>Eukaryota</taxon>
        <taxon>Viridiplantae</taxon>
        <taxon>Streptophyta</taxon>
        <taxon>Embryophyta</taxon>
        <taxon>Tracheophyta</taxon>
        <taxon>Spermatophyta</taxon>
        <taxon>Magnoliopsida</taxon>
        <taxon>Liliopsida</taxon>
        <taxon>Poales</taxon>
        <taxon>Poaceae</taxon>
        <taxon>BOP clade</taxon>
        <taxon>Oryzoideae</taxon>
        <taxon>Oryzeae</taxon>
        <taxon>Zizaniinae</taxon>
        <taxon>Zizania</taxon>
    </lineage>
</organism>
<proteinExistence type="predicted"/>
<gene>
    <name evidence="1" type="ORF">GUJ93_ZPchr0115g2736</name>
</gene>
<reference evidence="1" key="1">
    <citation type="journal article" date="2021" name="bioRxiv">
        <title>Whole Genome Assembly and Annotation of Northern Wild Rice, Zizania palustris L., Supports a Whole Genome Duplication in the Zizania Genus.</title>
        <authorList>
            <person name="Haas M."/>
            <person name="Kono T."/>
            <person name="Macchietto M."/>
            <person name="Millas R."/>
            <person name="McGilp L."/>
            <person name="Shao M."/>
            <person name="Duquette J."/>
            <person name="Hirsch C.N."/>
            <person name="Kimball J."/>
        </authorList>
    </citation>
    <scope>NUCLEOTIDE SEQUENCE</scope>
    <source>
        <tissue evidence="1">Fresh leaf tissue</tissue>
    </source>
</reference>
<reference evidence="1" key="2">
    <citation type="submission" date="2021-02" db="EMBL/GenBank/DDBJ databases">
        <authorList>
            <person name="Kimball J.A."/>
            <person name="Haas M.W."/>
            <person name="Macchietto M."/>
            <person name="Kono T."/>
            <person name="Duquette J."/>
            <person name="Shao M."/>
        </authorList>
    </citation>
    <scope>NUCLEOTIDE SEQUENCE</scope>
    <source>
        <tissue evidence="1">Fresh leaf tissue</tissue>
    </source>
</reference>
<evidence type="ECO:0000313" key="1">
    <source>
        <dbReference type="EMBL" id="KAG8043220.1"/>
    </source>
</evidence>
<sequence>MLTRENVMDRTVILASYLDISSSSKHKGMSWNSFNKDRYFNGRAAAASPQAPPPMHTAEASMINGKDDDVVDYPAAAGGYPTNAGTYSNGGYGNGYGTVTVYGNGNGGGATPYYGTGAGSYGGAYGDAAGSAGVAIPYNSLPARYWTPQDGTRSPMVINTNEVT</sequence>
<comment type="caution">
    <text evidence="1">The sequence shown here is derived from an EMBL/GenBank/DDBJ whole genome shotgun (WGS) entry which is preliminary data.</text>
</comment>
<accession>A0A8J5QUQ4</accession>
<protein>
    <submittedName>
        <fullName evidence="1">Uncharacterized protein</fullName>
    </submittedName>
</protein>
<dbReference type="EMBL" id="JAAALK010001096">
    <property type="protein sequence ID" value="KAG8043220.1"/>
    <property type="molecule type" value="Genomic_DNA"/>
</dbReference>
<dbReference type="AlphaFoldDB" id="A0A8J5QUQ4"/>
<evidence type="ECO:0000313" key="2">
    <source>
        <dbReference type="Proteomes" id="UP000729402"/>
    </source>
</evidence>
<feature type="non-terminal residue" evidence="1">
    <location>
        <position position="164"/>
    </location>
</feature>
<keyword evidence="2" id="KW-1185">Reference proteome</keyword>
<dbReference type="Proteomes" id="UP000729402">
    <property type="component" value="Unassembled WGS sequence"/>
</dbReference>
<name>A0A8J5QUQ4_ZIZPA</name>